<dbReference type="GO" id="GO:0008270">
    <property type="term" value="F:zinc ion binding"/>
    <property type="evidence" value="ECO:0007669"/>
    <property type="project" value="InterPro"/>
</dbReference>
<dbReference type="SMART" id="SM00089">
    <property type="entry name" value="PKD"/>
    <property type="match status" value="1"/>
</dbReference>
<feature type="region of interest" description="Disordered" evidence="17">
    <location>
        <begin position="41"/>
        <end position="63"/>
    </location>
</feature>
<dbReference type="Gene3D" id="2.60.120.380">
    <property type="match status" value="2"/>
</dbReference>
<reference evidence="20 21" key="1">
    <citation type="submission" date="2014-12" db="EMBL/GenBank/DDBJ databases">
        <title>Draft Genome Sequence of Pseudoalteromonas luteoviolacea HI1.</title>
        <authorList>
            <person name="Asahina A.Y."/>
            <person name="Hadfield M.G."/>
        </authorList>
    </citation>
    <scope>NUCLEOTIDE SEQUENCE [LARGE SCALE GENOMIC DNA]</scope>
    <source>
        <strain evidence="20 21">HI1</strain>
    </source>
</reference>
<feature type="chain" id="PRO_5002137361" description="microbial collagenase" evidence="18">
    <location>
        <begin position="23"/>
        <end position="930"/>
    </location>
</feature>
<feature type="domain" description="PKD" evidence="19">
    <location>
        <begin position="621"/>
        <end position="709"/>
    </location>
</feature>
<dbReference type="PRINTS" id="PR00931">
    <property type="entry name" value="MICOLLPTASE"/>
</dbReference>
<dbReference type="EMBL" id="JWIC01000005">
    <property type="protein sequence ID" value="KID57575.1"/>
    <property type="molecule type" value="Genomic_DNA"/>
</dbReference>
<keyword evidence="11" id="KW-0862">Zinc</keyword>
<accession>A0A0C1QE27</accession>
<dbReference type="InterPro" id="IPR013783">
    <property type="entry name" value="Ig-like_fold"/>
</dbReference>
<evidence type="ECO:0000256" key="15">
    <source>
        <dbReference type="ARBA" id="ARBA00023145"/>
    </source>
</evidence>
<evidence type="ECO:0000256" key="7">
    <source>
        <dbReference type="ARBA" id="ARBA00022670"/>
    </source>
</evidence>
<proteinExistence type="predicted"/>
<keyword evidence="9 18" id="KW-0732">Signal</keyword>
<keyword evidence="8" id="KW-0479">Metal-binding</keyword>
<comment type="caution">
    <text evidence="20">The sequence shown here is derived from an EMBL/GenBank/DDBJ whole genome shotgun (WGS) entry which is preliminary data.</text>
</comment>
<sequence>MMKIQSLAMALPIVVCSLQSFAHQSTERTFRPLVTSQLQHFSHGDEHTQHQLDNSPTAQSHVSQHEHSLINSAFMTTRTLDATLQCDMTALAQASSHTIADLVIQQGASCVNELFSAASQIQTSVFTTEKMRAAAQRAKSLSTSYDGSGSASLESLFLFIRAGYYVEFYNDSVSFGAQLKPDVRAAIDEFVKSPHFYNNSDAHGKVLKEVITAMDSSEMQDVYLPVVKSWLLKWEQSYADKWYMRSAVNGVFTILYRGQWNTEFVAKVQSDTELVNILANFTKQNWMIGSDSEFLIINSASELARLKTYKNAPIQPLVDTALKDLFGRFESFGYGDGIWLAAADVATYYADCDTFGICNFEDVLTQKALSQTYQCSATIRIRSQNMTLQQHESACQTMALEESRFHQMLATNQTPVADDNNTMLQVNIFDSSGDYSKYAKAIFKIDTNNGGMYLEGDPSKVGNQANFVAYEASYAKADHFVWNLEHEYVHYLDGRFDLYGDFNAPTEAIVWWSEGVAEYVANLNDNQAAIDTIKDGSTYQLNEIFATTYAGFDQDRIYRWGYLAVRFMFERHFEELKVMLSQTRQGNWSGYKTTVDDWAQRYDEEFTQWTLALAGSDDNSAPVASINGPYMGTIGNEIRFSSQGSSDPEGQALTYLWQFGDGAQSTSANPRHIYSAPGTYTVSLTVSDPQGAQASASTSVAVSENTNEVGVLLKGQPVTMAAEQDAFKYFKLSLPAGATDLSIVTSSGTGDADLYVQHGQLPTLDSYDCRPYVSGNAERCDIALPAGGDYFIMLRGYNRFDNVTLVADYTPPVSTLPDQCKIQGGLSGGRVIAGTPVCLTSQTPMWFSLEDVEGQGSISIQTAHGSGDLTLEYSNQGWPNDANTEARSANEGNGECINLTGQSQYWGYLKVSGNHQGATLLVRYNEGYCQ</sequence>
<feature type="signal peptide" evidence="18">
    <location>
        <begin position="1"/>
        <end position="22"/>
    </location>
</feature>
<keyword evidence="13" id="KW-0843">Virulence</keyword>
<name>A0A0C1QE27_9GAMM</name>
<organism evidence="20 21">
    <name type="scientific">Pseudoalteromonas luteoviolacea</name>
    <dbReference type="NCBI Taxonomy" id="43657"/>
    <lineage>
        <taxon>Bacteria</taxon>
        <taxon>Pseudomonadati</taxon>
        <taxon>Pseudomonadota</taxon>
        <taxon>Gammaproteobacteria</taxon>
        <taxon>Alteromonadales</taxon>
        <taxon>Pseudoalteromonadaceae</taxon>
        <taxon>Pseudoalteromonas</taxon>
    </lineage>
</organism>
<keyword evidence="15" id="KW-0865">Zymogen</keyword>
<comment type="cofactor">
    <cofactor evidence="2">
        <name>Ca(2+)</name>
        <dbReference type="ChEBI" id="CHEBI:29108"/>
    </cofactor>
</comment>
<dbReference type="PANTHER" id="PTHR13062:SF9">
    <property type="entry name" value="MICROBIAL COLLAGENASE"/>
    <property type="match status" value="1"/>
</dbReference>
<dbReference type="GO" id="GO:0004222">
    <property type="term" value="F:metalloendopeptidase activity"/>
    <property type="evidence" value="ECO:0007669"/>
    <property type="project" value="UniProtKB-EC"/>
</dbReference>
<dbReference type="InterPro" id="IPR013661">
    <property type="entry name" value="Peptidase_M9_N_dom"/>
</dbReference>
<keyword evidence="12" id="KW-0106">Calcium</keyword>
<evidence type="ECO:0000256" key="18">
    <source>
        <dbReference type="SAM" id="SignalP"/>
    </source>
</evidence>
<protein>
    <recommendedName>
        <fullName evidence="5">microbial collagenase</fullName>
        <ecNumber evidence="5">3.4.24.3</ecNumber>
    </recommendedName>
</protein>
<evidence type="ECO:0000256" key="8">
    <source>
        <dbReference type="ARBA" id="ARBA00022723"/>
    </source>
</evidence>
<dbReference type="AlphaFoldDB" id="A0A0C1QE27"/>
<dbReference type="EC" id="3.4.24.3" evidence="5"/>
<gene>
    <name evidence="20" type="ORF">JF50_10355</name>
</gene>
<dbReference type="PROSITE" id="PS50093">
    <property type="entry name" value="PKD"/>
    <property type="match status" value="1"/>
</dbReference>
<comment type="cofactor">
    <cofactor evidence="3">
        <name>Zn(2+)</name>
        <dbReference type="ChEBI" id="CHEBI:29105"/>
    </cofactor>
</comment>
<comment type="catalytic activity">
    <reaction evidence="1">
        <text>Digestion of native collagen in the triple helical region at Xaa-|-Gly bonds. With synthetic peptides, a preference is shown for Gly at P3 and P1', Pro and Ala at P2 and P2', and hydroxyproline, Ala or Arg at P3'.</text>
        <dbReference type="EC" id="3.4.24.3"/>
    </reaction>
</comment>
<dbReference type="Gene3D" id="1.10.390.20">
    <property type="match status" value="1"/>
</dbReference>
<evidence type="ECO:0000256" key="4">
    <source>
        <dbReference type="ARBA" id="ARBA00004613"/>
    </source>
</evidence>
<dbReference type="PANTHER" id="PTHR13062">
    <property type="entry name" value="COLLAGENASE"/>
    <property type="match status" value="1"/>
</dbReference>
<dbReference type="SUPFAM" id="SSF49299">
    <property type="entry name" value="PKD domain"/>
    <property type="match status" value="1"/>
</dbReference>
<evidence type="ECO:0000256" key="10">
    <source>
        <dbReference type="ARBA" id="ARBA00022801"/>
    </source>
</evidence>
<evidence type="ECO:0000259" key="19">
    <source>
        <dbReference type="PROSITE" id="PS50093"/>
    </source>
</evidence>
<keyword evidence="14" id="KW-0482">Metalloprotease</keyword>
<evidence type="ECO:0000313" key="21">
    <source>
        <dbReference type="Proteomes" id="UP000031327"/>
    </source>
</evidence>
<keyword evidence="6" id="KW-0964">Secreted</keyword>
<dbReference type="CDD" id="cd00146">
    <property type="entry name" value="PKD"/>
    <property type="match status" value="1"/>
</dbReference>
<dbReference type="InterPro" id="IPR002169">
    <property type="entry name" value="Peptidase_M9A/M9B"/>
</dbReference>
<evidence type="ECO:0000256" key="11">
    <source>
        <dbReference type="ARBA" id="ARBA00022833"/>
    </source>
</evidence>
<evidence type="ECO:0000256" key="1">
    <source>
        <dbReference type="ARBA" id="ARBA00000424"/>
    </source>
</evidence>
<evidence type="ECO:0000256" key="5">
    <source>
        <dbReference type="ARBA" id="ARBA00012653"/>
    </source>
</evidence>
<comment type="subcellular location">
    <subcellularLocation>
        <location evidence="4">Secreted</location>
    </subcellularLocation>
</comment>
<feature type="active site" evidence="16">
    <location>
        <position position="487"/>
    </location>
</feature>
<dbReference type="InterPro" id="IPR007280">
    <property type="entry name" value="Peptidase_C_arc/bac"/>
</dbReference>
<evidence type="ECO:0000256" key="17">
    <source>
        <dbReference type="SAM" id="MobiDB-lite"/>
    </source>
</evidence>
<dbReference type="Pfam" id="PF04151">
    <property type="entry name" value="PPC"/>
    <property type="match status" value="1"/>
</dbReference>
<evidence type="ECO:0000256" key="2">
    <source>
        <dbReference type="ARBA" id="ARBA00001913"/>
    </source>
</evidence>
<evidence type="ECO:0000256" key="3">
    <source>
        <dbReference type="ARBA" id="ARBA00001947"/>
    </source>
</evidence>
<dbReference type="Pfam" id="PF01752">
    <property type="entry name" value="Peptidase_M9"/>
    <property type="match status" value="1"/>
</dbReference>
<dbReference type="InterPro" id="IPR035986">
    <property type="entry name" value="PKD_dom_sf"/>
</dbReference>
<evidence type="ECO:0000256" key="14">
    <source>
        <dbReference type="ARBA" id="ARBA00023049"/>
    </source>
</evidence>
<dbReference type="InterPro" id="IPR022409">
    <property type="entry name" value="PKD/Chitinase_dom"/>
</dbReference>
<dbReference type="Proteomes" id="UP000031327">
    <property type="component" value="Unassembled WGS sequence"/>
</dbReference>
<keyword evidence="10" id="KW-0378">Hydrolase</keyword>
<feature type="compositionally biased region" description="Polar residues" evidence="17">
    <location>
        <begin position="51"/>
        <end position="62"/>
    </location>
</feature>
<evidence type="ECO:0000256" key="16">
    <source>
        <dbReference type="PIRSR" id="PIRSR602169-1"/>
    </source>
</evidence>
<dbReference type="Gene3D" id="3.40.30.160">
    <property type="entry name" value="Collagenase ColT, N-terminal domain"/>
    <property type="match status" value="1"/>
</dbReference>
<evidence type="ECO:0000256" key="6">
    <source>
        <dbReference type="ARBA" id="ARBA00022525"/>
    </source>
</evidence>
<dbReference type="Gene3D" id="2.60.40.10">
    <property type="entry name" value="Immunoglobulins"/>
    <property type="match status" value="1"/>
</dbReference>
<dbReference type="InterPro" id="IPR000601">
    <property type="entry name" value="PKD_dom"/>
</dbReference>
<dbReference type="Pfam" id="PF08453">
    <property type="entry name" value="Peptidase_M9_N"/>
    <property type="match status" value="1"/>
</dbReference>
<evidence type="ECO:0000256" key="13">
    <source>
        <dbReference type="ARBA" id="ARBA00023026"/>
    </source>
</evidence>
<keyword evidence="7" id="KW-0645">Protease</keyword>
<evidence type="ECO:0000313" key="20">
    <source>
        <dbReference type="EMBL" id="KID57575.1"/>
    </source>
</evidence>
<evidence type="ECO:0000256" key="12">
    <source>
        <dbReference type="ARBA" id="ARBA00022837"/>
    </source>
</evidence>
<dbReference type="GO" id="GO:0005576">
    <property type="term" value="C:extracellular region"/>
    <property type="evidence" value="ECO:0007669"/>
    <property type="project" value="UniProtKB-SubCell"/>
</dbReference>
<evidence type="ECO:0000256" key="9">
    <source>
        <dbReference type="ARBA" id="ARBA00022729"/>
    </source>
</evidence>
<dbReference type="Pfam" id="PF18911">
    <property type="entry name" value="PKD_4"/>
    <property type="match status" value="1"/>
</dbReference>
<dbReference type="GO" id="GO:0006508">
    <property type="term" value="P:proteolysis"/>
    <property type="evidence" value="ECO:0007669"/>
    <property type="project" value="UniProtKB-KW"/>
</dbReference>